<accession>A0AAV4X2B9</accession>
<comment type="caution">
    <text evidence="1">The sequence shown here is derived from an EMBL/GenBank/DDBJ whole genome shotgun (WGS) entry which is preliminary data.</text>
</comment>
<organism evidence="1 2">
    <name type="scientific">Caerostris extrusa</name>
    <name type="common">Bark spider</name>
    <name type="synonym">Caerostris bankana</name>
    <dbReference type="NCBI Taxonomy" id="172846"/>
    <lineage>
        <taxon>Eukaryota</taxon>
        <taxon>Metazoa</taxon>
        <taxon>Ecdysozoa</taxon>
        <taxon>Arthropoda</taxon>
        <taxon>Chelicerata</taxon>
        <taxon>Arachnida</taxon>
        <taxon>Araneae</taxon>
        <taxon>Araneomorphae</taxon>
        <taxon>Entelegynae</taxon>
        <taxon>Araneoidea</taxon>
        <taxon>Araneidae</taxon>
        <taxon>Caerostris</taxon>
    </lineage>
</organism>
<reference evidence="1 2" key="1">
    <citation type="submission" date="2021-06" db="EMBL/GenBank/DDBJ databases">
        <title>Caerostris extrusa draft genome.</title>
        <authorList>
            <person name="Kono N."/>
            <person name="Arakawa K."/>
        </authorList>
    </citation>
    <scope>NUCLEOTIDE SEQUENCE [LARGE SCALE GENOMIC DNA]</scope>
</reference>
<dbReference type="EMBL" id="BPLR01017028">
    <property type="protein sequence ID" value="GIY88186.1"/>
    <property type="molecule type" value="Genomic_DNA"/>
</dbReference>
<evidence type="ECO:0000313" key="1">
    <source>
        <dbReference type="EMBL" id="GIY88186.1"/>
    </source>
</evidence>
<evidence type="ECO:0000313" key="2">
    <source>
        <dbReference type="Proteomes" id="UP001054945"/>
    </source>
</evidence>
<name>A0AAV4X2B9_CAEEX</name>
<dbReference type="AlphaFoldDB" id="A0AAV4X2B9"/>
<sequence length="241" mass="27672">MRLYYVVRFSSGQRLFAFENTASERNIRHIAARLLNHVFDFLTFKNMFLSCGSSNLDQSQHPCVMEEEMSSFSGRHPGSNPNGSLQTIEVHIPNSAHIAVEPKILVKNEGHMVTRGTSILTAVSLHHFISPSKPSFEKLTENRARRKVKQKRNSSFIKASFILLLSDLLNFEIVCVVSHCYRLRAAGSMAFFWSGTHALGYREDGHRCMKFFFECNSDQRRSWRLTPRRRHEAEQTNVSCS</sequence>
<protein>
    <submittedName>
        <fullName evidence="1">Uncharacterized protein</fullName>
    </submittedName>
</protein>
<keyword evidence="2" id="KW-1185">Reference proteome</keyword>
<gene>
    <name evidence="1" type="ORF">CEXT_189531</name>
</gene>
<proteinExistence type="predicted"/>
<dbReference type="Proteomes" id="UP001054945">
    <property type="component" value="Unassembled WGS sequence"/>
</dbReference>